<protein>
    <submittedName>
        <fullName evidence="1">699_t:CDS:1</fullName>
    </submittedName>
</protein>
<dbReference type="OrthoDB" id="2364260at2759"/>
<dbReference type="Proteomes" id="UP001153678">
    <property type="component" value="Unassembled WGS sequence"/>
</dbReference>
<dbReference type="AlphaFoldDB" id="A0A9W4T4J8"/>
<keyword evidence="2" id="KW-1185">Reference proteome</keyword>
<reference evidence="1" key="1">
    <citation type="submission" date="2022-08" db="EMBL/GenBank/DDBJ databases">
        <authorList>
            <person name="Kallberg Y."/>
            <person name="Tangrot J."/>
            <person name="Rosling A."/>
        </authorList>
    </citation>
    <scope>NUCLEOTIDE SEQUENCE</scope>
    <source>
        <strain evidence="1">Wild A</strain>
    </source>
</reference>
<dbReference type="InterPro" id="IPR009057">
    <property type="entry name" value="Homeodomain-like_sf"/>
</dbReference>
<evidence type="ECO:0000313" key="2">
    <source>
        <dbReference type="Proteomes" id="UP001153678"/>
    </source>
</evidence>
<evidence type="ECO:0000313" key="1">
    <source>
        <dbReference type="EMBL" id="CAI2191540.1"/>
    </source>
</evidence>
<name>A0A9W4T4J8_9GLOM</name>
<comment type="caution">
    <text evidence="1">The sequence shown here is derived from an EMBL/GenBank/DDBJ whole genome shotgun (WGS) entry which is preliminary data.</text>
</comment>
<gene>
    <name evidence="1" type="ORF">FWILDA_LOCUS15122</name>
</gene>
<organism evidence="1 2">
    <name type="scientific">Funneliformis geosporum</name>
    <dbReference type="NCBI Taxonomy" id="1117311"/>
    <lineage>
        <taxon>Eukaryota</taxon>
        <taxon>Fungi</taxon>
        <taxon>Fungi incertae sedis</taxon>
        <taxon>Mucoromycota</taxon>
        <taxon>Glomeromycotina</taxon>
        <taxon>Glomeromycetes</taxon>
        <taxon>Glomerales</taxon>
        <taxon>Glomeraceae</taxon>
        <taxon>Funneliformis</taxon>
    </lineage>
</organism>
<dbReference type="EMBL" id="CAMKVN010007476">
    <property type="protein sequence ID" value="CAI2191540.1"/>
    <property type="molecule type" value="Genomic_DNA"/>
</dbReference>
<accession>A0A9W4T4J8</accession>
<sequence>MPIFDLKTDDQIKEFMQDERKNHNKPYVELSRRIPKYSPKQICHRWNYKLNPRLTDGPFTQEEKEFIYKWGKNNKNFFGEIKWSHCQRAMEKKFNKFRAVNRILGMWLTHFKRRERRVKTYNFPGTSVIDFSNVYNHPHVKQPDTSTTTIVSNVPLLRFRPPRLPTLIPNFQPEMNLPKMMPLF</sequence>
<dbReference type="SUPFAM" id="SSF46689">
    <property type="entry name" value="Homeodomain-like"/>
    <property type="match status" value="1"/>
</dbReference>
<proteinExistence type="predicted"/>